<feature type="region of interest" description="Disordered" evidence="1">
    <location>
        <begin position="101"/>
        <end position="129"/>
    </location>
</feature>
<keyword evidence="3" id="KW-0378">Hydrolase</keyword>
<feature type="domain" description="AB hydrolase-1" evidence="2">
    <location>
        <begin position="8"/>
        <end position="221"/>
    </location>
</feature>
<dbReference type="InterPro" id="IPR052897">
    <property type="entry name" value="Sec-Metab_Biosynth_Hydrolase"/>
</dbReference>
<dbReference type="Gene3D" id="3.40.50.1820">
    <property type="entry name" value="alpha/beta hydrolase"/>
    <property type="match status" value="1"/>
</dbReference>
<dbReference type="RefSeq" id="WP_345731917.1">
    <property type="nucleotide sequence ID" value="NZ_BAAAYN010000044.1"/>
</dbReference>
<dbReference type="InterPro" id="IPR029058">
    <property type="entry name" value="AB_hydrolase_fold"/>
</dbReference>
<dbReference type="SUPFAM" id="SSF53474">
    <property type="entry name" value="alpha/beta-Hydrolases"/>
    <property type="match status" value="1"/>
</dbReference>
<dbReference type="PANTHER" id="PTHR37017:SF11">
    <property type="entry name" value="ESTERASE_LIPASE_THIOESTERASE DOMAIN-CONTAINING PROTEIN"/>
    <property type="match status" value="1"/>
</dbReference>
<dbReference type="GO" id="GO:0016787">
    <property type="term" value="F:hydrolase activity"/>
    <property type="evidence" value="ECO:0007669"/>
    <property type="project" value="UniProtKB-KW"/>
</dbReference>
<sequence length="225" mass="24553">MSARTYGLLPGAGGSAWYWHRVVPLLRERGHEAIAVDLPADDDAYGLEDYVDVVVNAVGKRDDLVLVAQSMGGLTAPLVCDRVPVSELILVNAMIPAPGESGGEWWSATGQGQAQRESDEREGRDPDAPFDPMVHFLHDVPAEVLADADAHQRDQSGTPFALPWPRDSWPDVPTRVLSSRDDRLFPVDFQVRVAQERLGITPEILPGGHLVALSRPVELVDLLVD</sequence>
<evidence type="ECO:0000256" key="1">
    <source>
        <dbReference type="SAM" id="MobiDB-lite"/>
    </source>
</evidence>
<organism evidence="3 4">
    <name type="scientific">Cryptosporangium minutisporangium</name>
    <dbReference type="NCBI Taxonomy" id="113569"/>
    <lineage>
        <taxon>Bacteria</taxon>
        <taxon>Bacillati</taxon>
        <taxon>Actinomycetota</taxon>
        <taxon>Actinomycetes</taxon>
        <taxon>Cryptosporangiales</taxon>
        <taxon>Cryptosporangiaceae</taxon>
        <taxon>Cryptosporangium</taxon>
    </lineage>
</organism>
<dbReference type="PANTHER" id="PTHR37017">
    <property type="entry name" value="AB HYDROLASE-1 DOMAIN-CONTAINING PROTEIN-RELATED"/>
    <property type="match status" value="1"/>
</dbReference>
<evidence type="ECO:0000313" key="4">
    <source>
        <dbReference type="Proteomes" id="UP001501676"/>
    </source>
</evidence>
<comment type="caution">
    <text evidence="3">The sequence shown here is derived from an EMBL/GenBank/DDBJ whole genome shotgun (WGS) entry which is preliminary data.</text>
</comment>
<dbReference type="Proteomes" id="UP001501676">
    <property type="component" value="Unassembled WGS sequence"/>
</dbReference>
<feature type="compositionally biased region" description="Basic and acidic residues" evidence="1">
    <location>
        <begin position="116"/>
        <end position="127"/>
    </location>
</feature>
<name>A0ABP6T7L8_9ACTN</name>
<dbReference type="EMBL" id="BAAAYN010000044">
    <property type="protein sequence ID" value="GAA3394348.1"/>
    <property type="molecule type" value="Genomic_DNA"/>
</dbReference>
<gene>
    <name evidence="3" type="ORF">GCM10020369_63410</name>
</gene>
<dbReference type="InterPro" id="IPR000073">
    <property type="entry name" value="AB_hydrolase_1"/>
</dbReference>
<evidence type="ECO:0000259" key="2">
    <source>
        <dbReference type="Pfam" id="PF12697"/>
    </source>
</evidence>
<evidence type="ECO:0000313" key="3">
    <source>
        <dbReference type="EMBL" id="GAA3394348.1"/>
    </source>
</evidence>
<proteinExistence type="predicted"/>
<dbReference type="Pfam" id="PF12697">
    <property type="entry name" value="Abhydrolase_6"/>
    <property type="match status" value="1"/>
</dbReference>
<keyword evidence="4" id="KW-1185">Reference proteome</keyword>
<protein>
    <submittedName>
        <fullName evidence="3">Alpha/beta fold hydrolase</fullName>
    </submittedName>
</protein>
<accession>A0ABP6T7L8</accession>
<reference evidence="4" key="1">
    <citation type="journal article" date="2019" name="Int. J. Syst. Evol. Microbiol.">
        <title>The Global Catalogue of Microorganisms (GCM) 10K type strain sequencing project: providing services to taxonomists for standard genome sequencing and annotation.</title>
        <authorList>
            <consortium name="The Broad Institute Genomics Platform"/>
            <consortium name="The Broad Institute Genome Sequencing Center for Infectious Disease"/>
            <person name="Wu L."/>
            <person name="Ma J."/>
        </authorList>
    </citation>
    <scope>NUCLEOTIDE SEQUENCE [LARGE SCALE GENOMIC DNA]</scope>
    <source>
        <strain evidence="4">JCM 9458</strain>
    </source>
</reference>